<dbReference type="GeneTree" id="ENSGT00940000154607"/>
<reference evidence="8 9" key="1">
    <citation type="submission" date="2018-03" db="EMBL/GenBank/DDBJ databases">
        <title>Finding Nemo's genes: A chromosome-scale reference assembly of the genome of the orange clownfish Amphiprion percula.</title>
        <authorList>
            <person name="Lehmann R."/>
        </authorList>
    </citation>
    <scope>NUCLEOTIDE SEQUENCE</scope>
</reference>
<feature type="compositionally biased region" description="Polar residues" evidence="5">
    <location>
        <begin position="546"/>
        <end position="567"/>
    </location>
</feature>
<evidence type="ECO:0000256" key="4">
    <source>
        <dbReference type="ARBA" id="ARBA00023136"/>
    </source>
</evidence>
<evidence type="ECO:0000256" key="5">
    <source>
        <dbReference type="SAM" id="MobiDB-lite"/>
    </source>
</evidence>
<name>A0A3P8U3E6_AMPPE</name>
<dbReference type="STRING" id="161767.ENSAPEP00000029812"/>
<keyword evidence="9" id="KW-1185">Reference proteome</keyword>
<dbReference type="PROSITE" id="PS00217">
    <property type="entry name" value="SUGAR_TRANSPORT_2"/>
    <property type="match status" value="1"/>
</dbReference>
<dbReference type="Pfam" id="PF00083">
    <property type="entry name" value="Sugar_tr"/>
    <property type="match status" value="1"/>
</dbReference>
<dbReference type="GO" id="GO:0016020">
    <property type="term" value="C:membrane"/>
    <property type="evidence" value="ECO:0007669"/>
    <property type="project" value="UniProtKB-SubCell"/>
</dbReference>
<evidence type="ECO:0000256" key="2">
    <source>
        <dbReference type="ARBA" id="ARBA00022692"/>
    </source>
</evidence>
<feature type="transmembrane region" description="Helical" evidence="6">
    <location>
        <begin position="20"/>
        <end position="42"/>
    </location>
</feature>
<protein>
    <submittedName>
        <fullName evidence="8">Solute carrier family 22 member 13a</fullName>
    </submittedName>
</protein>
<dbReference type="SUPFAM" id="SSF103473">
    <property type="entry name" value="MFS general substrate transporter"/>
    <property type="match status" value="1"/>
</dbReference>
<dbReference type="GO" id="GO:0022857">
    <property type="term" value="F:transmembrane transporter activity"/>
    <property type="evidence" value="ECO:0007669"/>
    <property type="project" value="InterPro"/>
</dbReference>
<dbReference type="InterPro" id="IPR020846">
    <property type="entry name" value="MFS_dom"/>
</dbReference>
<feature type="transmembrane region" description="Helical" evidence="6">
    <location>
        <begin position="503"/>
        <end position="526"/>
    </location>
</feature>
<feature type="domain" description="Major facilitator superfamily (MFS) profile" evidence="7">
    <location>
        <begin position="95"/>
        <end position="531"/>
    </location>
</feature>
<feature type="transmembrane region" description="Helical" evidence="6">
    <location>
        <begin position="251"/>
        <end position="270"/>
    </location>
</feature>
<feature type="transmembrane region" description="Helical" evidence="6">
    <location>
        <begin position="441"/>
        <end position="467"/>
    </location>
</feature>
<evidence type="ECO:0000256" key="1">
    <source>
        <dbReference type="ARBA" id="ARBA00004141"/>
    </source>
</evidence>
<dbReference type="AlphaFoldDB" id="A0A3P8U3E6"/>
<sequence>MADFGEVLRNIGEFGLFQQINLFALCFPSIIQSFAVASLLFVEFDPERHCNTDWILSAGPNLTTEEQLNLTLPREEDGSFSRCQMFVPVDWDIDAIRENGLNETTRCLNGWVYGNMLYEATIVTDFDLVCGRGNMVQVLQTVFMAGMVLGFLIFGPAAESFGRKRAIQIPTVMLLVFTVTTAQCPNVYLYLVSQFLVGVGAGGYRVNCIVLTTEWIGASKRSWGVGVAQLFGAIGQCVLAGLIYGVRKWRLAQLISATPLVLTVVYIWFIPESARWLLNRGRTEEAKKLIIKAAAINKRPIPDSLLEEIKVTNTVNDGGIKLIFGSRLLARYFFIVSLAWFSLNLSIYSLYFDMASLGLSIFVTQLLFGVFEVPALLLSMWLLEILGRKILFTAVLLIGGLWSMLILAVPESKPLGLVRKISISILFSTSKFLFFCSPSGYAIASTCLAVASRVCMIFMASVCAVYMQELFPTSVRQSATALGSMAGRAGSIVAPLLNVLSVYHWAIPISILSSFTIISGALGLLLPETRNKELPETASDAEGNRSKTTLRSISQSNRPQHGTSTRL</sequence>
<reference evidence="8" key="3">
    <citation type="submission" date="2025-09" db="UniProtKB">
        <authorList>
            <consortium name="Ensembl"/>
        </authorList>
    </citation>
    <scope>IDENTIFICATION</scope>
</reference>
<proteinExistence type="predicted"/>
<feature type="transmembrane region" description="Helical" evidence="6">
    <location>
        <begin position="188"/>
        <end position="211"/>
    </location>
</feature>
<dbReference type="InterPro" id="IPR005828">
    <property type="entry name" value="MFS_sugar_transport-like"/>
</dbReference>
<comment type="subcellular location">
    <subcellularLocation>
        <location evidence="1">Membrane</location>
        <topology evidence="1">Multi-pass membrane protein</topology>
    </subcellularLocation>
</comment>
<feature type="transmembrane region" description="Helical" evidence="6">
    <location>
        <begin position="357"/>
        <end position="383"/>
    </location>
</feature>
<dbReference type="PROSITE" id="PS00216">
    <property type="entry name" value="SUGAR_TRANSPORT_1"/>
    <property type="match status" value="1"/>
</dbReference>
<evidence type="ECO:0000313" key="9">
    <source>
        <dbReference type="Proteomes" id="UP000265080"/>
    </source>
</evidence>
<evidence type="ECO:0000259" key="7">
    <source>
        <dbReference type="PROSITE" id="PS50850"/>
    </source>
</evidence>
<keyword evidence="2 6" id="KW-0812">Transmembrane</keyword>
<feature type="transmembrane region" description="Helical" evidence="6">
    <location>
        <begin position="329"/>
        <end position="351"/>
    </location>
</feature>
<evidence type="ECO:0000256" key="6">
    <source>
        <dbReference type="SAM" id="Phobius"/>
    </source>
</evidence>
<keyword evidence="3 6" id="KW-1133">Transmembrane helix</keyword>
<accession>A0A3P8U3E6</accession>
<dbReference type="Gene3D" id="1.20.1250.20">
    <property type="entry name" value="MFS general substrate transporter like domains"/>
    <property type="match status" value="1"/>
</dbReference>
<keyword evidence="4 6" id="KW-0472">Membrane</keyword>
<evidence type="ECO:0000313" key="8">
    <source>
        <dbReference type="Ensembl" id="ENSAPEP00000029812.1"/>
    </source>
</evidence>
<dbReference type="InterPro" id="IPR005829">
    <property type="entry name" value="Sugar_transporter_CS"/>
</dbReference>
<dbReference type="Proteomes" id="UP000265080">
    <property type="component" value="Chromosome 10"/>
</dbReference>
<evidence type="ECO:0000256" key="3">
    <source>
        <dbReference type="ARBA" id="ARBA00022989"/>
    </source>
</evidence>
<reference evidence="8" key="2">
    <citation type="submission" date="2025-08" db="UniProtKB">
        <authorList>
            <consortium name="Ensembl"/>
        </authorList>
    </citation>
    <scope>IDENTIFICATION</scope>
</reference>
<dbReference type="PANTHER" id="PTHR24064">
    <property type="entry name" value="SOLUTE CARRIER FAMILY 22 MEMBER"/>
    <property type="match status" value="1"/>
</dbReference>
<feature type="transmembrane region" description="Helical" evidence="6">
    <location>
        <begin position="223"/>
        <end position="245"/>
    </location>
</feature>
<dbReference type="Ensembl" id="ENSAPET00000030611.1">
    <property type="protein sequence ID" value="ENSAPEP00000029812.1"/>
    <property type="gene ID" value="ENSAPEG00000021191.1"/>
</dbReference>
<dbReference type="PROSITE" id="PS50850">
    <property type="entry name" value="MFS"/>
    <property type="match status" value="1"/>
</dbReference>
<feature type="transmembrane region" description="Helical" evidence="6">
    <location>
        <begin position="390"/>
        <end position="409"/>
    </location>
</feature>
<dbReference type="InterPro" id="IPR036259">
    <property type="entry name" value="MFS_trans_sf"/>
</dbReference>
<feature type="transmembrane region" description="Helical" evidence="6">
    <location>
        <begin position="135"/>
        <end position="154"/>
    </location>
</feature>
<organism evidence="8 9">
    <name type="scientific">Amphiprion percula</name>
    <name type="common">Orange clownfish</name>
    <name type="synonym">Lutjanus percula</name>
    <dbReference type="NCBI Taxonomy" id="161767"/>
    <lineage>
        <taxon>Eukaryota</taxon>
        <taxon>Metazoa</taxon>
        <taxon>Chordata</taxon>
        <taxon>Craniata</taxon>
        <taxon>Vertebrata</taxon>
        <taxon>Euteleostomi</taxon>
        <taxon>Actinopterygii</taxon>
        <taxon>Neopterygii</taxon>
        <taxon>Teleostei</taxon>
        <taxon>Neoteleostei</taxon>
        <taxon>Acanthomorphata</taxon>
        <taxon>Ovalentaria</taxon>
        <taxon>Pomacentridae</taxon>
        <taxon>Amphiprion</taxon>
    </lineage>
</organism>
<feature type="region of interest" description="Disordered" evidence="5">
    <location>
        <begin position="534"/>
        <end position="567"/>
    </location>
</feature>